<dbReference type="InterPro" id="IPR003593">
    <property type="entry name" value="AAA+_ATPase"/>
</dbReference>
<keyword evidence="1" id="KW-0813">Transport</keyword>
<dbReference type="InterPro" id="IPR027417">
    <property type="entry name" value="P-loop_NTPase"/>
</dbReference>
<dbReference type="PANTHER" id="PTHR43875">
    <property type="entry name" value="MALTODEXTRIN IMPORT ATP-BINDING PROTEIN MSMX"/>
    <property type="match status" value="1"/>
</dbReference>
<accession>A0A2L0FC50</accession>
<dbReference type="InterPro" id="IPR008995">
    <property type="entry name" value="Mo/tungstate-bd_C_term_dom"/>
</dbReference>
<dbReference type="InterPro" id="IPR017871">
    <property type="entry name" value="ABC_transporter-like_CS"/>
</dbReference>
<dbReference type="OrthoDB" id="9809450at2"/>
<dbReference type="RefSeq" id="WP_104986879.1">
    <property type="nucleotide sequence ID" value="NZ_CP012673.1"/>
</dbReference>
<dbReference type="SUPFAM" id="SSF52540">
    <property type="entry name" value="P-loop containing nucleoside triphosphate hydrolases"/>
    <property type="match status" value="1"/>
</dbReference>
<dbReference type="PROSITE" id="PS00211">
    <property type="entry name" value="ABC_TRANSPORTER_1"/>
    <property type="match status" value="1"/>
</dbReference>
<reference evidence="5 6" key="1">
    <citation type="submission" date="2015-09" db="EMBL/GenBank/DDBJ databases">
        <title>Sorangium comparison.</title>
        <authorList>
            <person name="Zaburannyi N."/>
            <person name="Bunk B."/>
            <person name="Overmann J."/>
            <person name="Mueller R."/>
        </authorList>
    </citation>
    <scope>NUCLEOTIDE SEQUENCE [LARGE SCALE GENOMIC DNA]</scope>
    <source>
        <strain evidence="5 6">So ce26</strain>
    </source>
</reference>
<dbReference type="GO" id="GO:0055052">
    <property type="term" value="C:ATP-binding cassette (ABC) transporter complex, substrate-binding subunit-containing"/>
    <property type="evidence" value="ECO:0007669"/>
    <property type="project" value="TreeGrafter"/>
</dbReference>
<dbReference type="Proteomes" id="UP000238348">
    <property type="component" value="Chromosome"/>
</dbReference>
<dbReference type="CDD" id="cd03301">
    <property type="entry name" value="ABC_MalK_N"/>
    <property type="match status" value="1"/>
</dbReference>
<dbReference type="GO" id="GO:0005524">
    <property type="term" value="F:ATP binding"/>
    <property type="evidence" value="ECO:0007669"/>
    <property type="project" value="UniProtKB-KW"/>
</dbReference>
<dbReference type="Gene3D" id="2.40.50.140">
    <property type="entry name" value="Nucleic acid-binding proteins"/>
    <property type="match status" value="1"/>
</dbReference>
<dbReference type="AlphaFoldDB" id="A0A2L0FC50"/>
<dbReference type="PROSITE" id="PS50893">
    <property type="entry name" value="ABC_TRANSPORTER_2"/>
    <property type="match status" value="1"/>
</dbReference>
<dbReference type="SMART" id="SM00382">
    <property type="entry name" value="AAA"/>
    <property type="match status" value="1"/>
</dbReference>
<evidence type="ECO:0000259" key="4">
    <source>
        <dbReference type="PROSITE" id="PS50893"/>
    </source>
</evidence>
<keyword evidence="3" id="KW-0067">ATP-binding</keyword>
<dbReference type="EMBL" id="CP012673">
    <property type="protein sequence ID" value="AUX49113.1"/>
    <property type="molecule type" value="Genomic_DNA"/>
</dbReference>
<dbReference type="Pfam" id="PF08402">
    <property type="entry name" value="TOBE_2"/>
    <property type="match status" value="1"/>
</dbReference>
<dbReference type="GO" id="GO:0016887">
    <property type="term" value="F:ATP hydrolysis activity"/>
    <property type="evidence" value="ECO:0007669"/>
    <property type="project" value="InterPro"/>
</dbReference>
<evidence type="ECO:0000313" key="6">
    <source>
        <dbReference type="Proteomes" id="UP000238348"/>
    </source>
</evidence>
<dbReference type="SUPFAM" id="SSF50331">
    <property type="entry name" value="MOP-like"/>
    <property type="match status" value="1"/>
</dbReference>
<keyword evidence="2" id="KW-0547">Nucleotide-binding</keyword>
<proteinExistence type="predicted"/>
<dbReference type="PANTHER" id="PTHR43875:SF1">
    <property type="entry name" value="OSMOPROTECTIVE COMPOUNDS UPTAKE ATP-BINDING PROTEIN GGTA"/>
    <property type="match status" value="1"/>
</dbReference>
<dbReference type="InterPro" id="IPR013611">
    <property type="entry name" value="Transp-assoc_OB_typ2"/>
</dbReference>
<evidence type="ECO:0000256" key="3">
    <source>
        <dbReference type="ARBA" id="ARBA00022840"/>
    </source>
</evidence>
<dbReference type="Gene3D" id="2.40.50.100">
    <property type="match status" value="1"/>
</dbReference>
<dbReference type="InterPro" id="IPR047641">
    <property type="entry name" value="ABC_transpr_MalK/UgpC-like"/>
</dbReference>
<evidence type="ECO:0000256" key="2">
    <source>
        <dbReference type="ARBA" id="ARBA00022741"/>
    </source>
</evidence>
<name>A0A2L0FC50_SORCE</name>
<dbReference type="Gene3D" id="3.40.50.300">
    <property type="entry name" value="P-loop containing nucleotide triphosphate hydrolases"/>
    <property type="match status" value="1"/>
</dbReference>
<dbReference type="InterPro" id="IPR015855">
    <property type="entry name" value="ABC_transpr_MalK-like"/>
</dbReference>
<dbReference type="Pfam" id="PF00005">
    <property type="entry name" value="ABC_tran"/>
    <property type="match status" value="1"/>
</dbReference>
<dbReference type="InterPro" id="IPR003439">
    <property type="entry name" value="ABC_transporter-like_ATP-bd"/>
</dbReference>
<evidence type="ECO:0000313" key="5">
    <source>
        <dbReference type="EMBL" id="AUX49113.1"/>
    </source>
</evidence>
<organism evidence="5 6">
    <name type="scientific">Sorangium cellulosum</name>
    <name type="common">Polyangium cellulosum</name>
    <dbReference type="NCBI Taxonomy" id="56"/>
    <lineage>
        <taxon>Bacteria</taxon>
        <taxon>Pseudomonadati</taxon>
        <taxon>Myxococcota</taxon>
        <taxon>Polyangia</taxon>
        <taxon>Polyangiales</taxon>
        <taxon>Polyangiaceae</taxon>
        <taxon>Sorangium</taxon>
    </lineage>
</organism>
<sequence length="379" mass="39438">MATLSLRGLTRRFPNAERPALAGLTLEVEDGELLVLVGPSGCGKSTALRLIAGLDTPDGGAVAIGGRDVGRVAPEDRDVAMVFQGYALYPHMTARDIMGFPLRMREVPKAERARRVEEAAALLGIGHLLDRRPGELSGGERQRVAMGRAIVRAPAAFLFDEPLSNLDAALRAELRVELAALVRRLGTTSVYVTHDQVEAMTMGDRIAVLRAGELQQVGPPRAIYEAPANTFVAGFLGTPAINLIPLERAGERYEGAGLSLPAPRGVALPDRAIAGVRPEHLLVALGPGAQGGAAGAAGALDAAAGAQGAAEIEARVVIAEPLGAETFLYLDAAGTRLRARAHGFATPAPGEAVRARLDPRVVLWFDAGSGARIAPGAAP</sequence>
<protein>
    <submittedName>
        <fullName evidence="5">Sugar ABC transporter ATPase</fullName>
    </submittedName>
</protein>
<dbReference type="FunFam" id="3.40.50.300:FF:000042">
    <property type="entry name" value="Maltose/maltodextrin ABC transporter, ATP-binding protein"/>
    <property type="match status" value="1"/>
</dbReference>
<dbReference type="GO" id="GO:0008643">
    <property type="term" value="P:carbohydrate transport"/>
    <property type="evidence" value="ECO:0007669"/>
    <property type="project" value="InterPro"/>
</dbReference>
<gene>
    <name evidence="5" type="ORF">SOCE26_106580</name>
</gene>
<evidence type="ECO:0000256" key="1">
    <source>
        <dbReference type="ARBA" id="ARBA00022448"/>
    </source>
</evidence>
<feature type="domain" description="ABC transporter" evidence="4">
    <location>
        <begin position="4"/>
        <end position="236"/>
    </location>
</feature>
<dbReference type="GO" id="GO:0140359">
    <property type="term" value="F:ABC-type transporter activity"/>
    <property type="evidence" value="ECO:0007669"/>
    <property type="project" value="InterPro"/>
</dbReference>
<dbReference type="InterPro" id="IPR012340">
    <property type="entry name" value="NA-bd_OB-fold"/>
</dbReference>